<name>A0A834M3Q4_RHYFE</name>
<keyword evidence="2" id="KW-1185">Reference proteome</keyword>
<proteinExistence type="predicted"/>
<dbReference type="AlphaFoldDB" id="A0A834M3Q4"/>
<protein>
    <submittedName>
        <fullName evidence="1">Uncharacterized protein</fullName>
    </submittedName>
</protein>
<accession>A0A834M3Q4</accession>
<gene>
    <name evidence="1" type="ORF">GWI33_016083</name>
</gene>
<comment type="caution">
    <text evidence="1">The sequence shown here is derived from an EMBL/GenBank/DDBJ whole genome shotgun (WGS) entry which is preliminary data.</text>
</comment>
<evidence type="ECO:0000313" key="2">
    <source>
        <dbReference type="Proteomes" id="UP000625711"/>
    </source>
</evidence>
<dbReference type="Proteomes" id="UP000625711">
    <property type="component" value="Unassembled WGS sequence"/>
</dbReference>
<evidence type="ECO:0000313" key="1">
    <source>
        <dbReference type="EMBL" id="KAF7270986.1"/>
    </source>
</evidence>
<sequence length="411" mass="47861">MYAINDVYNNWYQIRRMGNNASGSERLRESSFYTEDMASDHSLETLRQSIDILKLEADSMVVNGDYSLKETILTVAQKNINYLEELDYMRYERSKLITIQEMFHDLQIIKQQLNTNKHTSFEACSETTEDSRDSDPPVIDLDSSEANRTSLNILNIRIIFNYIFEFLEINETPINSNKYLLEQILTDYVQQITDQGDNRHEINELVELASILSIQLQELDIFTSAASEARETKLLSELNEFINILKNGNNDDLLRVQQNIHATITQLKDIANKSSCKAPPFHQELAAKLKLNQEKMSNEAKTDEFGRDDSELIYENISTIQEKLRRIESIDRKLRKPIPLPRNQEESLIKRLPIHWRKLNSFNEKTTLSEEDQRELVMIREDVLEAAILFNNMIVPLIQKLDTSSFVNEDK</sequence>
<reference evidence="1" key="1">
    <citation type="submission" date="2020-08" db="EMBL/GenBank/DDBJ databases">
        <title>Genome sequencing and assembly of the red palm weevil Rhynchophorus ferrugineus.</title>
        <authorList>
            <person name="Dias G.B."/>
            <person name="Bergman C.M."/>
            <person name="Manee M."/>
        </authorList>
    </citation>
    <scope>NUCLEOTIDE SEQUENCE</scope>
    <source>
        <strain evidence="1">AA-2017</strain>
        <tissue evidence="1">Whole larva</tissue>
    </source>
</reference>
<dbReference type="EMBL" id="JAACXV010014029">
    <property type="protein sequence ID" value="KAF7270986.1"/>
    <property type="molecule type" value="Genomic_DNA"/>
</dbReference>
<organism evidence="1 2">
    <name type="scientific">Rhynchophorus ferrugineus</name>
    <name type="common">Red palm weevil</name>
    <name type="synonym">Curculio ferrugineus</name>
    <dbReference type="NCBI Taxonomy" id="354439"/>
    <lineage>
        <taxon>Eukaryota</taxon>
        <taxon>Metazoa</taxon>
        <taxon>Ecdysozoa</taxon>
        <taxon>Arthropoda</taxon>
        <taxon>Hexapoda</taxon>
        <taxon>Insecta</taxon>
        <taxon>Pterygota</taxon>
        <taxon>Neoptera</taxon>
        <taxon>Endopterygota</taxon>
        <taxon>Coleoptera</taxon>
        <taxon>Polyphaga</taxon>
        <taxon>Cucujiformia</taxon>
        <taxon>Curculionidae</taxon>
        <taxon>Dryophthorinae</taxon>
        <taxon>Rhynchophorus</taxon>
    </lineage>
</organism>